<protein>
    <submittedName>
        <fullName evidence="2">Imidazole glycerol phosphate synthase amidotransferase subunit</fullName>
        <ecNumber evidence="2">2.4.2.-</ecNumber>
    </submittedName>
</protein>
<feature type="region of interest" description="Disordered" evidence="1">
    <location>
        <begin position="1"/>
        <end position="85"/>
    </location>
</feature>
<feature type="compositionally biased region" description="Basic residues" evidence="1">
    <location>
        <begin position="33"/>
        <end position="84"/>
    </location>
</feature>
<dbReference type="EMBL" id="CADCVO010000340">
    <property type="protein sequence ID" value="CAA9498669.1"/>
    <property type="molecule type" value="Genomic_DNA"/>
</dbReference>
<accession>A0A6J4SHH8</accession>
<feature type="compositionally biased region" description="Gly residues" evidence="1">
    <location>
        <begin position="101"/>
        <end position="115"/>
    </location>
</feature>
<evidence type="ECO:0000256" key="1">
    <source>
        <dbReference type="SAM" id="MobiDB-lite"/>
    </source>
</evidence>
<proteinExistence type="predicted"/>
<dbReference type="AlphaFoldDB" id="A0A6J4SHH8"/>
<keyword evidence="2" id="KW-0328">Glycosyltransferase</keyword>
<feature type="region of interest" description="Disordered" evidence="1">
    <location>
        <begin position="100"/>
        <end position="217"/>
    </location>
</feature>
<feature type="non-terminal residue" evidence="2">
    <location>
        <position position="1"/>
    </location>
</feature>
<dbReference type="GO" id="GO:0016757">
    <property type="term" value="F:glycosyltransferase activity"/>
    <property type="evidence" value="ECO:0007669"/>
    <property type="project" value="UniProtKB-KW"/>
</dbReference>
<keyword evidence="2" id="KW-0808">Transferase</keyword>
<feature type="non-terminal residue" evidence="2">
    <location>
        <position position="217"/>
    </location>
</feature>
<feature type="compositionally biased region" description="Basic residues" evidence="1">
    <location>
        <begin position="155"/>
        <end position="181"/>
    </location>
</feature>
<sequence>DGPRRARRRAARGHRGLRDGQPPLRREGAGPRGRAHGDHRRPRRAARRGRRPAARGRRLSRRDARHPRARAGRGPARRRPRGHAAVRLLHGDAAALRVLGGARGRGGPGAPGGRGPPAARPGAEPPAHRLERGPLDPPVAHLPGPPRPELPLSRAHVRAASHPSRGRARHRRLRRGVRHRGGGGSGVGRAVTSREVLRPRPGAARQLRGPVRGGARV</sequence>
<name>A0A6J4SHH8_9ACTN</name>
<reference evidence="2" key="1">
    <citation type="submission" date="2020-02" db="EMBL/GenBank/DDBJ databases">
        <authorList>
            <person name="Meier V. D."/>
        </authorList>
    </citation>
    <scope>NUCLEOTIDE SEQUENCE</scope>
    <source>
        <strain evidence="2">AVDCRST_MAG13</strain>
    </source>
</reference>
<gene>
    <name evidence="2" type="ORF">AVDCRST_MAG13-2114</name>
</gene>
<dbReference type="EC" id="2.4.2.-" evidence="2"/>
<feature type="compositionally biased region" description="Basic residues" evidence="1">
    <location>
        <begin position="1"/>
        <end position="15"/>
    </location>
</feature>
<organism evidence="2">
    <name type="scientific">uncultured Solirubrobacteraceae bacterium</name>
    <dbReference type="NCBI Taxonomy" id="1162706"/>
    <lineage>
        <taxon>Bacteria</taxon>
        <taxon>Bacillati</taxon>
        <taxon>Actinomycetota</taxon>
        <taxon>Thermoleophilia</taxon>
        <taxon>Solirubrobacterales</taxon>
        <taxon>Solirubrobacteraceae</taxon>
        <taxon>environmental samples</taxon>
    </lineage>
</organism>
<evidence type="ECO:0000313" key="2">
    <source>
        <dbReference type="EMBL" id="CAA9498669.1"/>
    </source>
</evidence>